<proteinExistence type="predicted"/>
<sequence length="288" mass="32157">MSVNYTKWSFILGTGIAMATLVSTITIPEFRCFLGLQSELCPAKDKLVNIKLIIETEQSQPLEGVKVYFINNNGAPEIKNTNSDGYVDIRIPSTEAINIKLSKPGFETLNRTINLGIEPETTKQYKLKQTINLPTEPTDNQTPDKPDTPPKPKPDTPAKQSASTCTKVSGRTDTEDYSEDISVGRKPLKPRRRVRLYKDDIRSLTCRITQNAGIITFIYAIPDNSTLEQVNISFYLDGNPAESVNINRGSSVSVTLDTKSKSSYAIDYKVVLSNYYRDYLYFISTSGN</sequence>
<protein>
    <recommendedName>
        <fullName evidence="4">Carboxypeptidase regulatory-like domain-containing protein</fullName>
    </recommendedName>
</protein>
<dbReference type="Proteomes" id="UP001483337">
    <property type="component" value="Chromosome"/>
</dbReference>
<accession>A0ABZ2UW03</accession>
<organism evidence="2 3">
    <name type="scientific">Okeanomitos corallinicola TIOX110</name>
    <dbReference type="NCBI Taxonomy" id="3133117"/>
    <lineage>
        <taxon>Bacteria</taxon>
        <taxon>Bacillati</taxon>
        <taxon>Cyanobacteriota</taxon>
        <taxon>Cyanophyceae</taxon>
        <taxon>Nostocales</taxon>
        <taxon>Aphanizomenonaceae</taxon>
        <taxon>Okeanomitos</taxon>
    </lineage>
</organism>
<keyword evidence="3" id="KW-1185">Reference proteome</keyword>
<feature type="compositionally biased region" description="Basic and acidic residues" evidence="1">
    <location>
        <begin position="142"/>
        <end position="156"/>
    </location>
</feature>
<evidence type="ECO:0008006" key="4">
    <source>
        <dbReference type="Google" id="ProtNLM"/>
    </source>
</evidence>
<feature type="region of interest" description="Disordered" evidence="1">
    <location>
        <begin position="131"/>
        <end position="181"/>
    </location>
</feature>
<feature type="compositionally biased region" description="Polar residues" evidence="1">
    <location>
        <begin position="158"/>
        <end position="171"/>
    </location>
</feature>
<evidence type="ECO:0000313" key="2">
    <source>
        <dbReference type="EMBL" id="WZB89489.1"/>
    </source>
</evidence>
<dbReference type="SUPFAM" id="SSF49464">
    <property type="entry name" value="Carboxypeptidase regulatory domain-like"/>
    <property type="match status" value="1"/>
</dbReference>
<feature type="compositionally biased region" description="Polar residues" evidence="1">
    <location>
        <begin position="131"/>
        <end position="141"/>
    </location>
</feature>
<gene>
    <name evidence="2" type="ORF">WJM97_07345</name>
</gene>
<dbReference type="InterPro" id="IPR008969">
    <property type="entry name" value="CarboxyPept-like_regulatory"/>
</dbReference>
<dbReference type="RefSeq" id="WP_353932387.1">
    <property type="nucleotide sequence ID" value="NZ_CP150886.1"/>
</dbReference>
<dbReference type="EMBL" id="CP150886">
    <property type="protein sequence ID" value="WZB89489.1"/>
    <property type="molecule type" value="Genomic_DNA"/>
</dbReference>
<name>A0ABZ2UW03_9CYAN</name>
<reference evidence="2 3" key="1">
    <citation type="submission" date="2024-04" db="EMBL/GenBank/DDBJ databases">
        <title>Okeanomitos corallinicola gen. &amp; sp. nov. (Nostocales, Cyanobacteria), a new toxic marine heterocyst-forming cyanobacterium from a coral reef.</title>
        <authorList>
            <person name="Li H."/>
            <person name="Li R."/>
            <person name="Kang J."/>
            <person name="Hii K.S."/>
            <person name="Mohamed H.F."/>
            <person name="Xu X."/>
            <person name="Luo Z."/>
        </authorList>
    </citation>
    <scope>NUCLEOTIDE SEQUENCE [LARGE SCALE GENOMIC DNA]</scope>
    <source>
        <strain evidence="2 3">TIOX110</strain>
    </source>
</reference>
<evidence type="ECO:0000313" key="3">
    <source>
        <dbReference type="Proteomes" id="UP001483337"/>
    </source>
</evidence>
<evidence type="ECO:0000256" key="1">
    <source>
        <dbReference type="SAM" id="MobiDB-lite"/>
    </source>
</evidence>